<sequence>MACFDQRKYKITRSYHSAWDKRTSLMLVVICRGRGSVLAGEGATLSAPK</sequence>
<organism evidence="1 2">
    <name type="scientific">Paractinoplanes abujensis</name>
    <dbReference type="NCBI Taxonomy" id="882441"/>
    <lineage>
        <taxon>Bacteria</taxon>
        <taxon>Bacillati</taxon>
        <taxon>Actinomycetota</taxon>
        <taxon>Actinomycetes</taxon>
        <taxon>Micromonosporales</taxon>
        <taxon>Micromonosporaceae</taxon>
        <taxon>Paractinoplanes</taxon>
    </lineage>
</organism>
<dbReference type="Proteomes" id="UP000542742">
    <property type="component" value="Unassembled WGS sequence"/>
</dbReference>
<proteinExistence type="predicted"/>
<keyword evidence="2" id="KW-1185">Reference proteome</keyword>
<evidence type="ECO:0000313" key="2">
    <source>
        <dbReference type="Proteomes" id="UP000542742"/>
    </source>
</evidence>
<reference evidence="1 2" key="1">
    <citation type="submission" date="2020-08" db="EMBL/GenBank/DDBJ databases">
        <title>Sequencing the genomes of 1000 actinobacteria strains.</title>
        <authorList>
            <person name="Klenk H.-P."/>
        </authorList>
    </citation>
    <scope>NUCLEOTIDE SEQUENCE [LARGE SCALE GENOMIC DNA]</scope>
    <source>
        <strain evidence="1 2">DSM 45518</strain>
    </source>
</reference>
<gene>
    <name evidence="1" type="ORF">BKA14_002599</name>
</gene>
<comment type="caution">
    <text evidence="1">The sequence shown here is derived from an EMBL/GenBank/DDBJ whole genome shotgun (WGS) entry which is preliminary data.</text>
</comment>
<name>A0A7W7CT31_9ACTN</name>
<evidence type="ECO:0000313" key="1">
    <source>
        <dbReference type="EMBL" id="MBB4692451.1"/>
    </source>
</evidence>
<dbReference type="EMBL" id="JACHMF010000001">
    <property type="protein sequence ID" value="MBB4692451.1"/>
    <property type="molecule type" value="Genomic_DNA"/>
</dbReference>
<protein>
    <submittedName>
        <fullName evidence="1">Uncharacterized protein</fullName>
    </submittedName>
</protein>
<accession>A0A7W7CT31</accession>
<dbReference type="AlphaFoldDB" id="A0A7W7CT31"/>